<keyword evidence="3" id="KW-1185">Reference proteome</keyword>
<dbReference type="InterPro" id="IPR036388">
    <property type="entry name" value="WH-like_DNA-bd_sf"/>
</dbReference>
<evidence type="ECO:0000313" key="3">
    <source>
        <dbReference type="Proteomes" id="UP000674416"/>
    </source>
</evidence>
<evidence type="ECO:0000313" key="2">
    <source>
        <dbReference type="EMBL" id="MBP1080835.1"/>
    </source>
</evidence>
<comment type="caution">
    <text evidence="2">The sequence shown here is derived from an EMBL/GenBank/DDBJ whole genome shotgun (WGS) entry which is preliminary data.</text>
</comment>
<dbReference type="Proteomes" id="UP000674416">
    <property type="component" value="Unassembled WGS sequence"/>
</dbReference>
<dbReference type="Gene3D" id="1.10.10.10">
    <property type="entry name" value="Winged helix-like DNA-binding domain superfamily/Winged helix DNA-binding domain"/>
    <property type="match status" value="1"/>
</dbReference>
<proteinExistence type="predicted"/>
<sequence>MESGIQASGFVIQPRLRFKYVRDQMLYQYLLSRAEYRDKAELSKGKTIIKITHLSEELGWTRKEISFSLKRLEKEEYITKETLLQKRGTLITIVDYENLQNLTFYKKKDSIKGQEKGHEDDMKNNGNGHEDIPEIIDITSVEDDVKINKGHEKGQEEGHEKGHLISITAFINSIININKTLKEYIVDAPVKNKNLSSIEDIKTFVDFASQTNALPQGANLKIIVSYFDCIRLTRSTCTVSANILVKFIEKIHKYSANQIHYAMWKHVEQHDDKKESYTLGIMRNTNEHEARRGLMKLKNKGGGTFEKLPGSSQEGSKYEYGF</sequence>
<accession>A0ABS4CU17</accession>
<protein>
    <submittedName>
        <fullName evidence="2">Uncharacterized protein</fullName>
    </submittedName>
</protein>
<reference evidence="2 3" key="1">
    <citation type="submission" date="2021-01" db="EMBL/GenBank/DDBJ databases">
        <title>Genomic Encyclopedia of Type Strains, Phase IV (KMG-IV): sequencing the most valuable type-strain genomes for metagenomic binning, comparative biology and taxonomic classification.</title>
        <authorList>
            <person name="Goeker M."/>
        </authorList>
    </citation>
    <scope>NUCLEOTIDE SEQUENCE [LARGE SCALE GENOMIC DNA]</scope>
    <source>
        <strain evidence="2 3">DSM 103394</strain>
    </source>
</reference>
<dbReference type="EMBL" id="JAFDST010000001">
    <property type="protein sequence ID" value="MBP1080835.1"/>
    <property type="molecule type" value="Genomic_DNA"/>
</dbReference>
<dbReference type="RefSeq" id="WP_053603516.1">
    <property type="nucleotide sequence ID" value="NZ_JAFDST010000001.1"/>
</dbReference>
<organism evidence="2 3">
    <name type="scientific">Bacillus capparidis</name>
    <dbReference type="NCBI Taxonomy" id="1840411"/>
    <lineage>
        <taxon>Bacteria</taxon>
        <taxon>Bacillati</taxon>
        <taxon>Bacillota</taxon>
        <taxon>Bacilli</taxon>
        <taxon>Bacillales</taxon>
        <taxon>Bacillaceae</taxon>
        <taxon>Bacillus</taxon>
    </lineage>
</organism>
<evidence type="ECO:0000256" key="1">
    <source>
        <dbReference type="SAM" id="MobiDB-lite"/>
    </source>
</evidence>
<feature type="region of interest" description="Disordered" evidence="1">
    <location>
        <begin position="301"/>
        <end position="322"/>
    </location>
</feature>
<gene>
    <name evidence="2" type="ORF">JOC74_001323</name>
</gene>
<name>A0ABS4CU17_9BACI</name>